<feature type="region of interest" description="Disordered" evidence="1">
    <location>
        <begin position="674"/>
        <end position="785"/>
    </location>
</feature>
<dbReference type="Proteomes" id="UP000800038">
    <property type="component" value="Unassembled WGS sequence"/>
</dbReference>
<feature type="compositionally biased region" description="Polar residues" evidence="1">
    <location>
        <begin position="567"/>
        <end position="579"/>
    </location>
</feature>
<evidence type="ECO:0000313" key="3">
    <source>
        <dbReference type="Proteomes" id="UP000800038"/>
    </source>
</evidence>
<evidence type="ECO:0000313" key="2">
    <source>
        <dbReference type="EMBL" id="KAF1935109.1"/>
    </source>
</evidence>
<sequence length="988" mass="107012">MAGTRWPRVSDTNTDTSALQHQRSMSHTASVFDFDENSDAGAQPAAEIPESADEGSPGGGLPLSRSTKGFCRNCKSNVGEFYNSWHRITGSYYVPALLGSYSTTLRSTGKLKAASKGTDLEGCTIQPLSCPNTGCTDSPIGFTVVITPAGKGNFCGRDFFKLNRIELRCEIAPNQIIVVVPREDAAPDLLAVADSPSPSPEPARTPKAPSMEAMVIDTLPQPSRHPSQHHSPHEQHYEHNERQQFLQPVEVNRQSLPPAPSSMRSPPDITLQGIPKKTPSSPLSSPSLAVQPIPEHQHGPYVPLQGTIISSTNGMQDRPSFTPQSLSPKNPQHVNGQHYPRPPQEVGLDAIERLQTQVSQNSGALAAHTRDIRRGEESFQQLEVRLRRDFQAQLTRQAADIRRVEDSAARLQHDMQGMHQMMEGLSRELHATRVDRQSRGSTTQSGQSLSVQDSALELMAQQMATMAQKTTDMDTLRITIEIMKGKIHRLEGGAAPVPSQSTPHNYQTPQESVVQSAQPTYTAAPSYNATPAVLQQANQVPQPVPHAQSFHSFATPSSTTAPESTQRTEPNPGQSSGWATINAGVKRVHESGVESPLAANMHVPGSPKRQKLVISDPHDNWTPSQSFTSGQYDQMETGGSEVRLQTPAHTLPSQHSMLESVQAPQSQQSVYIPYATQDGPSDDSWRPESQRIIEHRPRGRGRGGGPGSRGGRGRKSMPAQLQPLGAPEWENSDWQGASDGQTSPDGFYNHTARSGRGGIARRGSGGGGGGTHGGYAPSDRAASLGSQGVTAAGMSSFGSPGDPYGHSKRTRTKPIRNADGVLIRKDGRPDMRSQSSAANLRKVHARKEGEASHSPTGFTPTNLQYATSADALDTPSPSGYAADPAATDKHNAIMGKVFPSGVDASRRQHDYMRQAFEENGDQTVHPRTQNHASATMKTPLQIKKEQFEQNHLAELQSPREEDVDMGMDMERAEDSGDIEVRMPDEQSQ</sequence>
<feature type="region of interest" description="Disordered" evidence="1">
    <location>
        <begin position="220"/>
        <end position="241"/>
    </location>
</feature>
<feature type="compositionally biased region" description="Basic and acidic residues" evidence="1">
    <location>
        <begin position="683"/>
        <end position="696"/>
    </location>
</feature>
<feature type="compositionally biased region" description="Polar residues" evidence="1">
    <location>
        <begin position="10"/>
        <end position="29"/>
    </location>
</feature>
<name>A0A6A5S5T3_9PLEO</name>
<feature type="compositionally biased region" description="Low complexity" evidence="1">
    <location>
        <begin position="549"/>
        <end position="565"/>
    </location>
</feature>
<accession>A0A6A5S5T3</accession>
<feature type="region of interest" description="Disordered" evidence="1">
    <location>
        <begin position="253"/>
        <end position="288"/>
    </location>
</feature>
<feature type="compositionally biased region" description="Polar residues" evidence="1">
    <location>
        <begin position="732"/>
        <end position="744"/>
    </location>
</feature>
<feature type="compositionally biased region" description="Basic and acidic residues" evidence="1">
    <location>
        <begin position="968"/>
        <end position="988"/>
    </location>
</feature>
<feature type="region of interest" description="Disordered" evidence="1">
    <location>
        <begin position="1"/>
        <end position="60"/>
    </location>
</feature>
<feature type="compositionally biased region" description="Gly residues" evidence="1">
    <location>
        <begin position="755"/>
        <end position="773"/>
    </location>
</feature>
<evidence type="ECO:0000256" key="1">
    <source>
        <dbReference type="SAM" id="MobiDB-lite"/>
    </source>
</evidence>
<feature type="compositionally biased region" description="Basic and acidic residues" evidence="1">
    <location>
        <begin position="231"/>
        <end position="241"/>
    </location>
</feature>
<feature type="region of interest" description="Disordered" evidence="1">
    <location>
        <begin position="310"/>
        <end position="336"/>
    </location>
</feature>
<feature type="compositionally biased region" description="Polar residues" evidence="1">
    <location>
        <begin position="310"/>
        <end position="335"/>
    </location>
</feature>
<dbReference type="OrthoDB" id="5396360at2759"/>
<feature type="region of interest" description="Disordered" evidence="1">
    <location>
        <begin position="537"/>
        <end position="579"/>
    </location>
</feature>
<dbReference type="EMBL" id="ML976312">
    <property type="protein sequence ID" value="KAF1935109.1"/>
    <property type="molecule type" value="Genomic_DNA"/>
</dbReference>
<keyword evidence="3" id="KW-1185">Reference proteome</keyword>
<organism evidence="2 3">
    <name type="scientific">Clathrospora elynae</name>
    <dbReference type="NCBI Taxonomy" id="706981"/>
    <lineage>
        <taxon>Eukaryota</taxon>
        <taxon>Fungi</taxon>
        <taxon>Dikarya</taxon>
        <taxon>Ascomycota</taxon>
        <taxon>Pezizomycotina</taxon>
        <taxon>Dothideomycetes</taxon>
        <taxon>Pleosporomycetidae</taxon>
        <taxon>Pleosporales</taxon>
        <taxon>Diademaceae</taxon>
        <taxon>Clathrospora</taxon>
    </lineage>
</organism>
<proteinExistence type="predicted"/>
<gene>
    <name evidence="2" type="ORF">EJ02DRAFT_428729</name>
</gene>
<dbReference type="AlphaFoldDB" id="A0A6A5S5T3"/>
<reference evidence="2" key="1">
    <citation type="journal article" date="2020" name="Stud. Mycol.">
        <title>101 Dothideomycetes genomes: a test case for predicting lifestyles and emergence of pathogens.</title>
        <authorList>
            <person name="Haridas S."/>
            <person name="Albert R."/>
            <person name="Binder M."/>
            <person name="Bloem J."/>
            <person name="Labutti K."/>
            <person name="Salamov A."/>
            <person name="Andreopoulos B."/>
            <person name="Baker S."/>
            <person name="Barry K."/>
            <person name="Bills G."/>
            <person name="Bluhm B."/>
            <person name="Cannon C."/>
            <person name="Castanera R."/>
            <person name="Culley D."/>
            <person name="Daum C."/>
            <person name="Ezra D."/>
            <person name="Gonzalez J."/>
            <person name="Henrissat B."/>
            <person name="Kuo A."/>
            <person name="Liang C."/>
            <person name="Lipzen A."/>
            <person name="Lutzoni F."/>
            <person name="Magnuson J."/>
            <person name="Mondo S."/>
            <person name="Nolan M."/>
            <person name="Ohm R."/>
            <person name="Pangilinan J."/>
            <person name="Park H.-J."/>
            <person name="Ramirez L."/>
            <person name="Alfaro M."/>
            <person name="Sun H."/>
            <person name="Tritt A."/>
            <person name="Yoshinaga Y."/>
            <person name="Zwiers L.-H."/>
            <person name="Turgeon B."/>
            <person name="Goodwin S."/>
            <person name="Spatafora J."/>
            <person name="Crous P."/>
            <person name="Grigoriev I."/>
        </authorList>
    </citation>
    <scope>NUCLEOTIDE SEQUENCE</scope>
    <source>
        <strain evidence="2">CBS 161.51</strain>
    </source>
</reference>
<feature type="region of interest" description="Disordered" evidence="1">
    <location>
        <begin position="953"/>
        <end position="988"/>
    </location>
</feature>
<feature type="compositionally biased region" description="Low complexity" evidence="1">
    <location>
        <begin position="279"/>
        <end position="288"/>
    </location>
</feature>
<protein>
    <submittedName>
        <fullName evidence="2">Uncharacterized protein</fullName>
    </submittedName>
</protein>